<dbReference type="GO" id="GO:0004252">
    <property type="term" value="F:serine-type endopeptidase activity"/>
    <property type="evidence" value="ECO:0007669"/>
    <property type="project" value="InterPro"/>
</dbReference>
<keyword evidence="7" id="KW-0645">Protease</keyword>
<keyword evidence="2 5" id="KW-0812">Transmembrane</keyword>
<keyword evidence="3 5" id="KW-1133">Transmembrane helix</keyword>
<dbReference type="SUPFAM" id="SSF144091">
    <property type="entry name" value="Rhomboid-like"/>
    <property type="match status" value="1"/>
</dbReference>
<evidence type="ECO:0000256" key="1">
    <source>
        <dbReference type="ARBA" id="ARBA00004141"/>
    </source>
</evidence>
<dbReference type="InterPro" id="IPR035952">
    <property type="entry name" value="Rhomboid-like_sf"/>
</dbReference>
<accession>A0A6B0GPP0</accession>
<feature type="transmembrane region" description="Helical" evidence="5">
    <location>
        <begin position="227"/>
        <end position="251"/>
    </location>
</feature>
<keyword evidence="7" id="KW-0378">Hydrolase</keyword>
<feature type="transmembrane region" description="Helical" evidence="5">
    <location>
        <begin position="289"/>
        <end position="310"/>
    </location>
</feature>
<dbReference type="Pfam" id="PF01694">
    <property type="entry name" value="Rhomboid"/>
    <property type="match status" value="1"/>
</dbReference>
<dbReference type="AlphaFoldDB" id="A0A6B0GPP0"/>
<comment type="caution">
    <text evidence="7">The sequence shown here is derived from an EMBL/GenBank/DDBJ whole genome shotgun (WGS) entry which is preliminary data.</text>
</comment>
<feature type="transmembrane region" description="Helical" evidence="5">
    <location>
        <begin position="15"/>
        <end position="35"/>
    </location>
</feature>
<feature type="transmembrane region" description="Helical" evidence="5">
    <location>
        <begin position="47"/>
        <end position="69"/>
    </location>
</feature>
<feature type="transmembrane region" description="Helical" evidence="5">
    <location>
        <begin position="263"/>
        <end position="283"/>
    </location>
</feature>
<feature type="transmembrane region" description="Helical" evidence="5">
    <location>
        <begin position="149"/>
        <end position="182"/>
    </location>
</feature>
<feature type="domain" description="Peptidase S54 rhomboid" evidence="6">
    <location>
        <begin position="95"/>
        <end position="252"/>
    </location>
</feature>
<reference evidence="7 8" key="1">
    <citation type="submission" date="2019-12" db="EMBL/GenBank/DDBJ databases">
        <title>Halocatena pleomorpha gen. nov. sp. nov., an extremely halophilic archaeon of family Halobacteriaceae isolated from saltpan soil.</title>
        <authorList>
            <person name="Pal Y."/>
            <person name="Verma A."/>
            <person name="Krishnamurthi S."/>
            <person name="Kumar P."/>
        </authorList>
    </citation>
    <scope>NUCLEOTIDE SEQUENCE [LARGE SCALE GENOMIC DNA]</scope>
    <source>
        <strain evidence="7 8">JCM 16495</strain>
    </source>
</reference>
<organism evidence="7 8">
    <name type="scientific">Halomarina oriensis</name>
    <dbReference type="NCBI Taxonomy" id="671145"/>
    <lineage>
        <taxon>Archaea</taxon>
        <taxon>Methanobacteriati</taxon>
        <taxon>Methanobacteriota</taxon>
        <taxon>Stenosarchaea group</taxon>
        <taxon>Halobacteria</taxon>
        <taxon>Halobacteriales</taxon>
        <taxon>Natronomonadaceae</taxon>
        <taxon>Halomarina</taxon>
    </lineage>
</organism>
<evidence type="ECO:0000259" key="6">
    <source>
        <dbReference type="Pfam" id="PF01694"/>
    </source>
</evidence>
<feature type="transmembrane region" description="Helical" evidence="5">
    <location>
        <begin position="112"/>
        <end position="129"/>
    </location>
</feature>
<evidence type="ECO:0000256" key="4">
    <source>
        <dbReference type="ARBA" id="ARBA00023136"/>
    </source>
</evidence>
<evidence type="ECO:0000313" key="7">
    <source>
        <dbReference type="EMBL" id="MWG33598.1"/>
    </source>
</evidence>
<dbReference type="GO" id="GO:0006508">
    <property type="term" value="P:proteolysis"/>
    <property type="evidence" value="ECO:0007669"/>
    <property type="project" value="UniProtKB-KW"/>
</dbReference>
<keyword evidence="4 5" id="KW-0472">Membrane</keyword>
<evidence type="ECO:0000256" key="5">
    <source>
        <dbReference type="SAM" id="Phobius"/>
    </source>
</evidence>
<gene>
    <name evidence="7" type="ORF">GQS65_03670</name>
</gene>
<dbReference type="Gene3D" id="1.20.1540.10">
    <property type="entry name" value="Rhomboid-like"/>
    <property type="match status" value="1"/>
</dbReference>
<dbReference type="EMBL" id="WSZK01000008">
    <property type="protein sequence ID" value="MWG33598.1"/>
    <property type="molecule type" value="Genomic_DNA"/>
</dbReference>
<name>A0A6B0GPP0_9EURY</name>
<dbReference type="Proteomes" id="UP000451471">
    <property type="component" value="Unassembled WGS sequence"/>
</dbReference>
<dbReference type="InterPro" id="IPR022764">
    <property type="entry name" value="Peptidase_S54_rhomboid_dom"/>
</dbReference>
<evidence type="ECO:0000256" key="3">
    <source>
        <dbReference type="ARBA" id="ARBA00022989"/>
    </source>
</evidence>
<dbReference type="GO" id="GO:0016020">
    <property type="term" value="C:membrane"/>
    <property type="evidence" value="ECO:0007669"/>
    <property type="project" value="UniProtKB-SubCell"/>
</dbReference>
<evidence type="ECO:0000256" key="2">
    <source>
        <dbReference type="ARBA" id="ARBA00022692"/>
    </source>
</evidence>
<evidence type="ECO:0000313" key="8">
    <source>
        <dbReference type="Proteomes" id="UP000451471"/>
    </source>
</evidence>
<feature type="transmembrane region" description="Helical" evidence="5">
    <location>
        <begin position="330"/>
        <end position="350"/>
    </location>
</feature>
<sequence length="550" mass="58596">MLMAGMVAGLGMESLHTLGLVGAVVVSLVVVVRLSNDGVGSTLRRRLLLGVPWGTLLVSGVVLTVYLVVQGGWERPNAPMVIPFRAWSYFYPQGILAAPFSHAGLGHLTGNLFATLTLASIAEYAWGHYPRERGVQTFSSVLTNPFGRIGAFVVGTLAVGVVTGVFSLGPAIGFSGVVFAFAGFALVRYPLATVVGVSASSVISLLFSAVRNPILQQGGRSVFITPWWASIAIQGHALGLFLGAVLGVLWVRRVDERPSALRLFLGALLFAVVQNVWAVYAPLDGGRYELYRAGGTALVFLVAVLFVWAVRATDRTLVGRLDLHASEAAIGVVLAVTLALAVVAVPFNFFTVADPDAGVTDANSIEVEDYTVFYAHDVPNQYISSVPIESATVSSNVNASGVIVVSEDREIWWEVTSTGRLANDGRSLVRVGGVGWRESVTADFVSWSPVGNRSAYVVYLYHDQASRLAYVSDPSRADPTITGRNVSVVPGREFTLRVTRGGETLGETTIPVGNNTTSAGGLTFVREDRRVLATTEDGTRVTVAVRPRDD</sequence>
<protein>
    <submittedName>
        <fullName evidence="7">Rhomboid family intramembrane serine protease</fullName>
    </submittedName>
</protein>
<feature type="transmembrane region" description="Helical" evidence="5">
    <location>
        <begin position="189"/>
        <end position="207"/>
    </location>
</feature>
<keyword evidence="8" id="KW-1185">Reference proteome</keyword>
<comment type="subcellular location">
    <subcellularLocation>
        <location evidence="1">Membrane</location>
        <topology evidence="1">Multi-pass membrane protein</topology>
    </subcellularLocation>
</comment>
<proteinExistence type="predicted"/>